<dbReference type="Pfam" id="PF12236">
    <property type="entry name" value="Head-tail_con"/>
    <property type="match status" value="1"/>
</dbReference>
<sequence length="553" mass="61470">MDIQAKQLCARFGQMKLSRNIHEAHWSECYKYGAPERQQSFIGDNPKSQREKERADLVDSTAAEAIQLLVSMIMSGVTPANSIWFQAAPDGVDDISELTDGERWLETVCQFMWRNIHAANFDSEAFETITDVTVAGWGVLYTDIDHKEGGGYVFESWPIGSCWIGSSRPNGVVDIIYREHEMTAEAMINAYGEDKCASDVVNAAHTEPERRFKLLHVIQPRKTKGAGQLNTDMAFASYHVDLNHQVILKESGYQEFPCSIPRLRRLPNSVYGNGQMSVALPDAKTCNELVRQTLRAADMQICGMWIAQDDGVLNPHTIKVGPRKVVVANSVESMKRLDDGVNFQIAEYLLNSLQNGIRKKLMADQLPPIGTQQMTATEINTRVEIIRQQLGPLYGRLQSEFLMPLLDRCFGLALRSGVLPPPPRELWGANLSFKFISPLARAQRLDEVIATEQFVVALTQFAAVDKSVLDVVDLDAAANVVARGRGVPQSILRTDEEVDQLRTARQKAMEEEKQKAMQQQMAQQMGGVIADGAKAAVTQDPSLITGMASEVMQ</sequence>
<reference evidence="5 6" key="1">
    <citation type="submission" date="2014-04" db="EMBL/GenBank/DDBJ databases">
        <title>Comparative genomics and transcriptomics to identify genetic mechanisms underlying the emergence of carbapenem resistant Acinetobacter baumannii (CRAb).</title>
        <authorList>
            <person name="Harris A.D."/>
            <person name="Johnson K.J."/>
            <person name="George J."/>
            <person name="Nadendla S."/>
            <person name="Daugherty S.C."/>
            <person name="Parankush S."/>
            <person name="Sadzewicz L."/>
            <person name="Tallon L."/>
            <person name="Sengamalay N."/>
            <person name="Hazen T.H."/>
            <person name="Rasko D.A."/>
        </authorList>
    </citation>
    <scope>NUCLEOTIDE SEQUENCE [LARGE SCALE GENOMIC DNA]</scope>
    <source>
        <strain evidence="5 6">21072</strain>
    </source>
</reference>
<organism evidence="5 6">
    <name type="scientific">Acinetobacter baumannii 21072</name>
    <dbReference type="NCBI Taxonomy" id="1310697"/>
    <lineage>
        <taxon>Bacteria</taxon>
        <taxon>Pseudomonadati</taxon>
        <taxon>Pseudomonadota</taxon>
        <taxon>Gammaproteobacteria</taxon>
        <taxon>Moraxellales</taxon>
        <taxon>Moraxellaceae</taxon>
        <taxon>Acinetobacter</taxon>
        <taxon>Acinetobacter calcoaceticus/baumannii complex</taxon>
    </lineage>
</organism>
<dbReference type="PATRIC" id="fig|1310697.3.peg.199"/>
<comment type="caution">
    <text evidence="5">The sequence shown here is derived from an EMBL/GenBank/DDBJ whole genome shotgun (WGS) entry which is preliminary data.</text>
</comment>
<proteinExistence type="predicted"/>
<evidence type="ECO:0000313" key="6">
    <source>
        <dbReference type="Proteomes" id="UP000027327"/>
    </source>
</evidence>
<evidence type="ECO:0000256" key="4">
    <source>
        <dbReference type="SAM" id="Coils"/>
    </source>
</evidence>
<dbReference type="AlphaFoldDB" id="A0A062IYL4"/>
<keyword evidence="3" id="KW-0231">Viral genome packaging</keyword>
<dbReference type="EMBL" id="JMOD01000002">
    <property type="protein sequence ID" value="KCY22993.1"/>
    <property type="molecule type" value="Genomic_DNA"/>
</dbReference>
<gene>
    <name evidence="5" type="ORF">J596_0212</name>
</gene>
<feature type="coiled-coil region" evidence="4">
    <location>
        <begin position="491"/>
        <end position="521"/>
    </location>
</feature>
<keyword evidence="2" id="KW-1188">Viral release from host cell</keyword>
<evidence type="ECO:0000313" key="5">
    <source>
        <dbReference type="EMBL" id="KCY22993.1"/>
    </source>
</evidence>
<keyword evidence="4" id="KW-0175">Coiled coil</keyword>
<evidence type="ECO:0000256" key="3">
    <source>
        <dbReference type="ARBA" id="ARBA00023219"/>
    </source>
</evidence>
<name>A0A062IYL4_ACIBA</name>
<evidence type="ECO:0000256" key="1">
    <source>
        <dbReference type="ARBA" id="ARBA00004328"/>
    </source>
</evidence>
<accession>A0A062IYL4</accession>
<dbReference type="InterPro" id="IPR020991">
    <property type="entry name" value="Connector_podovirus"/>
</dbReference>
<dbReference type="RefSeq" id="WP_032035555.1">
    <property type="nucleotide sequence ID" value="NZ_JMOD01000002.1"/>
</dbReference>
<dbReference type="Proteomes" id="UP000027327">
    <property type="component" value="Unassembled WGS sequence"/>
</dbReference>
<protein>
    <submittedName>
        <fullName evidence="5">Bacteriophage head to tail connecting family protein</fullName>
    </submittedName>
</protein>
<comment type="subcellular location">
    <subcellularLocation>
        <location evidence="1">Virion</location>
    </subcellularLocation>
</comment>
<evidence type="ECO:0000256" key="2">
    <source>
        <dbReference type="ARBA" id="ARBA00022612"/>
    </source>
</evidence>